<dbReference type="PATRIC" id="fig|579748.3.peg.2740"/>
<organism evidence="2 3">
    <name type="scientific">Vibrio galatheae</name>
    <dbReference type="NCBI Taxonomy" id="579748"/>
    <lineage>
        <taxon>Bacteria</taxon>
        <taxon>Pseudomonadati</taxon>
        <taxon>Pseudomonadota</taxon>
        <taxon>Gammaproteobacteria</taxon>
        <taxon>Vibrionales</taxon>
        <taxon>Vibrionaceae</taxon>
        <taxon>Vibrio</taxon>
    </lineage>
</organism>
<gene>
    <name evidence="2" type="ORF">TW81_13250</name>
</gene>
<feature type="signal peptide" evidence="1">
    <location>
        <begin position="1"/>
        <end position="22"/>
    </location>
</feature>
<proteinExistence type="predicted"/>
<evidence type="ECO:0000313" key="2">
    <source>
        <dbReference type="EMBL" id="KJY82375.1"/>
    </source>
</evidence>
<feature type="chain" id="PRO_5002473158" evidence="1">
    <location>
        <begin position="23"/>
        <end position="125"/>
    </location>
</feature>
<comment type="caution">
    <text evidence="2">The sequence shown here is derived from an EMBL/GenBank/DDBJ whole genome shotgun (WGS) entry which is preliminary data.</text>
</comment>
<evidence type="ECO:0000313" key="3">
    <source>
        <dbReference type="Proteomes" id="UP000033673"/>
    </source>
</evidence>
<dbReference type="OrthoDB" id="5900720at2"/>
<evidence type="ECO:0000256" key="1">
    <source>
        <dbReference type="SAM" id="SignalP"/>
    </source>
</evidence>
<sequence>MKRLSALVIGLTLSATSYGAIAQESIKIIDFLVDNIWVCDQNNECQDVPKSTLPDPKKVGLIVENYDPKEQMVMVKIDGQEKWFDQIEVQLNKTAVASVVCSTQKISAKSDSGTYATLGLGEGCK</sequence>
<reference evidence="2 3" key="1">
    <citation type="journal article" date="2015" name="BMC Genomics">
        <title>Genome mining reveals unlocked bioactive potential of marine Gram-negative bacteria.</title>
        <authorList>
            <person name="Machado H."/>
            <person name="Sonnenschein E.C."/>
            <person name="Melchiorsen J."/>
            <person name="Gram L."/>
        </authorList>
    </citation>
    <scope>NUCLEOTIDE SEQUENCE [LARGE SCALE GENOMIC DNA]</scope>
    <source>
        <strain evidence="2 3">S2757</strain>
    </source>
</reference>
<dbReference type="STRING" id="579748.TW81_13250"/>
<dbReference type="RefSeq" id="WP_045956209.1">
    <property type="nucleotide sequence ID" value="NZ_JXXV01000024.1"/>
</dbReference>
<protein>
    <submittedName>
        <fullName evidence="2">Uncharacterized protein</fullName>
    </submittedName>
</protein>
<dbReference type="AlphaFoldDB" id="A0A0F4NGY6"/>
<dbReference type="Proteomes" id="UP000033673">
    <property type="component" value="Unassembled WGS sequence"/>
</dbReference>
<accession>A0A0F4NGY6</accession>
<dbReference type="EMBL" id="JXXV01000024">
    <property type="protein sequence ID" value="KJY82375.1"/>
    <property type="molecule type" value="Genomic_DNA"/>
</dbReference>
<keyword evidence="3" id="KW-1185">Reference proteome</keyword>
<name>A0A0F4NGY6_9VIBR</name>
<keyword evidence="1" id="KW-0732">Signal</keyword>